<name>A0AAD9H8F8_9PEZI</name>
<organism evidence="2 3">
    <name type="scientific">Colletotrichum zoysiae</name>
    <dbReference type="NCBI Taxonomy" id="1216348"/>
    <lineage>
        <taxon>Eukaryota</taxon>
        <taxon>Fungi</taxon>
        <taxon>Dikarya</taxon>
        <taxon>Ascomycota</taxon>
        <taxon>Pezizomycotina</taxon>
        <taxon>Sordariomycetes</taxon>
        <taxon>Hypocreomycetidae</taxon>
        <taxon>Glomerellales</taxon>
        <taxon>Glomerellaceae</taxon>
        <taxon>Colletotrichum</taxon>
        <taxon>Colletotrichum graminicola species complex</taxon>
    </lineage>
</organism>
<evidence type="ECO:0000256" key="1">
    <source>
        <dbReference type="SAM" id="MobiDB-lite"/>
    </source>
</evidence>
<feature type="region of interest" description="Disordered" evidence="1">
    <location>
        <begin position="77"/>
        <end position="109"/>
    </location>
</feature>
<reference evidence="2" key="1">
    <citation type="submission" date="2021-06" db="EMBL/GenBank/DDBJ databases">
        <title>Comparative genomics, transcriptomics and evolutionary studies reveal genomic signatures of adaptation to plant cell wall in hemibiotrophic fungi.</title>
        <authorList>
            <consortium name="DOE Joint Genome Institute"/>
            <person name="Baroncelli R."/>
            <person name="Diaz J.F."/>
            <person name="Benocci T."/>
            <person name="Peng M."/>
            <person name="Battaglia E."/>
            <person name="Haridas S."/>
            <person name="Andreopoulos W."/>
            <person name="Labutti K."/>
            <person name="Pangilinan J."/>
            <person name="Floch G.L."/>
            <person name="Makela M.R."/>
            <person name="Henrissat B."/>
            <person name="Grigoriev I.V."/>
            <person name="Crouch J.A."/>
            <person name="De Vries R.P."/>
            <person name="Sukno S.A."/>
            <person name="Thon M.R."/>
        </authorList>
    </citation>
    <scope>NUCLEOTIDE SEQUENCE</scope>
    <source>
        <strain evidence="2">MAFF235873</strain>
    </source>
</reference>
<accession>A0AAD9H8F8</accession>
<comment type="caution">
    <text evidence="2">The sequence shown here is derived from an EMBL/GenBank/DDBJ whole genome shotgun (WGS) entry which is preliminary data.</text>
</comment>
<evidence type="ECO:0000313" key="3">
    <source>
        <dbReference type="Proteomes" id="UP001232148"/>
    </source>
</evidence>
<feature type="compositionally biased region" description="Basic and acidic residues" evidence="1">
    <location>
        <begin position="90"/>
        <end position="103"/>
    </location>
</feature>
<sequence>MYASREPPDLDHPSSSSWNAAACTLQLDQSTTFPAVPNVSLSRARTEWTDGIKKSICVCVMARPAYATLRVFPSETPDALWKSTRRQRRKEKEKEKEKKKKETSPAWPS</sequence>
<gene>
    <name evidence="2" type="ORF">LX32DRAFT_643678</name>
</gene>
<dbReference type="EMBL" id="MU842967">
    <property type="protein sequence ID" value="KAK2024350.1"/>
    <property type="molecule type" value="Genomic_DNA"/>
</dbReference>
<proteinExistence type="predicted"/>
<protein>
    <submittedName>
        <fullName evidence="2">Uncharacterized protein</fullName>
    </submittedName>
</protein>
<evidence type="ECO:0000313" key="2">
    <source>
        <dbReference type="EMBL" id="KAK2024350.1"/>
    </source>
</evidence>
<dbReference type="Proteomes" id="UP001232148">
    <property type="component" value="Unassembled WGS sequence"/>
</dbReference>
<keyword evidence="3" id="KW-1185">Reference proteome</keyword>
<dbReference type="AlphaFoldDB" id="A0AAD9H8F8"/>